<dbReference type="InterPro" id="IPR011664">
    <property type="entry name" value="Abi_system_AbiD/AbiF-like"/>
</dbReference>
<organism evidence="1">
    <name type="scientific">Siphoviridae sp. ctDsE1</name>
    <dbReference type="NCBI Taxonomy" id="2825390"/>
    <lineage>
        <taxon>Viruses</taxon>
        <taxon>Duplodnaviria</taxon>
        <taxon>Heunggongvirae</taxon>
        <taxon>Uroviricota</taxon>
        <taxon>Caudoviricetes</taxon>
    </lineage>
</organism>
<evidence type="ECO:0000313" key="1">
    <source>
        <dbReference type="EMBL" id="DAF87239.1"/>
    </source>
</evidence>
<accession>A0A8S5TYI6</accession>
<dbReference type="EMBL" id="BK015961">
    <property type="protein sequence ID" value="DAF87239.1"/>
    <property type="molecule type" value="Genomic_DNA"/>
</dbReference>
<proteinExistence type="predicted"/>
<name>A0A8S5TYI6_9CAUD</name>
<sequence length="332" mass="38649">MSNAKEKPKVTATALIEKLENEKGITFHYINKQNAARYLIEKNNYLRTASYRKNYPKHLNGSQKGKYINLDFAYLIELSIIDMYFRELLLNMCIDVEHDLKVKIISDVEKNNAEDGYNIVKLFLKAYPATLRNIEQKIDSTFVGPLINNYFEIESISPDDSHKNRFPKKHIVSVDCPVWVFLEIISFGNLIQFAKFYYDHYYDNLPACYKPSVLNPVKSLRNACAHNNCLINNLTTKNAKPLKDISEFASHRLKIASGQRKRCLSLRPMFEVTTLLYLYDTIVSEKVRKHGIDKLSRFIDGRMCEKASYFKENNTLVQTYNYLKKCVDNLCD</sequence>
<reference evidence="1" key="1">
    <citation type="journal article" date="2021" name="Proc. Natl. Acad. Sci. U.S.A.">
        <title>A Catalog of Tens of Thousands of Viruses from Human Metagenomes Reveals Hidden Associations with Chronic Diseases.</title>
        <authorList>
            <person name="Tisza M.J."/>
            <person name="Buck C.B."/>
        </authorList>
    </citation>
    <scope>NUCLEOTIDE SEQUENCE</scope>
    <source>
        <strain evidence="1">CtDsE1</strain>
    </source>
</reference>
<protein>
    <submittedName>
        <fullName evidence="1">Abi-like protein</fullName>
    </submittedName>
</protein>
<dbReference type="Pfam" id="PF07751">
    <property type="entry name" value="Abi_2"/>
    <property type="match status" value="1"/>
</dbReference>